<dbReference type="Pfam" id="PF00431">
    <property type="entry name" value="CUB"/>
    <property type="match status" value="5"/>
</dbReference>
<evidence type="ECO:0000313" key="8">
    <source>
        <dbReference type="Proteomes" id="UP001642540"/>
    </source>
</evidence>
<feature type="compositionally biased region" description="Acidic residues" evidence="4">
    <location>
        <begin position="615"/>
        <end position="629"/>
    </location>
</feature>
<feature type="compositionally biased region" description="Low complexity" evidence="4">
    <location>
        <begin position="118"/>
        <end position="134"/>
    </location>
</feature>
<accession>A0ABP1RW95</accession>
<dbReference type="CDD" id="cd00041">
    <property type="entry name" value="CUB"/>
    <property type="match status" value="5"/>
</dbReference>
<comment type="caution">
    <text evidence="7">The sequence shown here is derived from an EMBL/GenBank/DDBJ whole genome shotgun (WGS) entry which is preliminary data.</text>
</comment>
<dbReference type="SUPFAM" id="SSF57424">
    <property type="entry name" value="LDL receptor-like module"/>
    <property type="match status" value="1"/>
</dbReference>
<feature type="compositionally biased region" description="Low complexity" evidence="4">
    <location>
        <begin position="790"/>
        <end position="806"/>
    </location>
</feature>
<feature type="region of interest" description="Disordered" evidence="4">
    <location>
        <begin position="1134"/>
        <end position="1155"/>
    </location>
</feature>
<dbReference type="PROSITE" id="PS01180">
    <property type="entry name" value="CUB"/>
    <property type="match status" value="5"/>
</dbReference>
<feature type="domain" description="CUB" evidence="6">
    <location>
        <begin position="1729"/>
        <end position="1852"/>
    </location>
</feature>
<feature type="region of interest" description="Disordered" evidence="4">
    <location>
        <begin position="162"/>
        <end position="221"/>
    </location>
</feature>
<feature type="compositionally biased region" description="Gly residues" evidence="4">
    <location>
        <begin position="545"/>
        <end position="560"/>
    </location>
</feature>
<feature type="domain" description="CUB" evidence="6">
    <location>
        <begin position="1158"/>
        <end position="1284"/>
    </location>
</feature>
<gene>
    <name evidence="7" type="ORF">ODALV1_LOCUS26931</name>
</gene>
<dbReference type="CDD" id="cd00112">
    <property type="entry name" value="LDLa"/>
    <property type="match status" value="1"/>
</dbReference>
<feature type="domain" description="CUB" evidence="6">
    <location>
        <begin position="1591"/>
        <end position="1720"/>
    </location>
</feature>
<keyword evidence="8" id="KW-1185">Reference proteome</keyword>
<reference evidence="7 8" key="1">
    <citation type="submission" date="2024-08" db="EMBL/GenBank/DDBJ databases">
        <authorList>
            <person name="Cucini C."/>
            <person name="Frati F."/>
        </authorList>
    </citation>
    <scope>NUCLEOTIDE SEQUENCE [LARGE SCALE GENOMIC DNA]</scope>
</reference>
<feature type="region of interest" description="Disordered" evidence="4">
    <location>
        <begin position="456"/>
        <end position="487"/>
    </location>
</feature>
<feature type="compositionally biased region" description="Low complexity" evidence="4">
    <location>
        <begin position="68"/>
        <end position="83"/>
    </location>
</feature>
<feature type="region of interest" description="Disordered" evidence="4">
    <location>
        <begin position="615"/>
        <end position="654"/>
    </location>
</feature>
<evidence type="ECO:0000313" key="7">
    <source>
        <dbReference type="EMBL" id="CAL8137475.1"/>
    </source>
</evidence>
<feature type="domain" description="CUB" evidence="6">
    <location>
        <begin position="1441"/>
        <end position="1576"/>
    </location>
</feature>
<dbReference type="PANTHER" id="PTHR24251">
    <property type="entry name" value="OVOCHYMASE-RELATED"/>
    <property type="match status" value="1"/>
</dbReference>
<evidence type="ECO:0000256" key="2">
    <source>
        <dbReference type="ARBA" id="ARBA00023157"/>
    </source>
</evidence>
<feature type="compositionally biased region" description="Acidic residues" evidence="4">
    <location>
        <begin position="1033"/>
        <end position="1042"/>
    </location>
</feature>
<feature type="compositionally biased region" description="Low complexity" evidence="4">
    <location>
        <begin position="846"/>
        <end position="858"/>
    </location>
</feature>
<evidence type="ECO:0000259" key="6">
    <source>
        <dbReference type="PROSITE" id="PS01180"/>
    </source>
</evidence>
<dbReference type="InterPro" id="IPR000859">
    <property type="entry name" value="CUB_dom"/>
</dbReference>
<dbReference type="Proteomes" id="UP001642540">
    <property type="component" value="Unassembled WGS sequence"/>
</dbReference>
<evidence type="ECO:0000256" key="3">
    <source>
        <dbReference type="PROSITE-ProRule" id="PRU00124"/>
    </source>
</evidence>
<organism evidence="7 8">
    <name type="scientific">Orchesella dallaii</name>
    <dbReference type="NCBI Taxonomy" id="48710"/>
    <lineage>
        <taxon>Eukaryota</taxon>
        <taxon>Metazoa</taxon>
        <taxon>Ecdysozoa</taxon>
        <taxon>Arthropoda</taxon>
        <taxon>Hexapoda</taxon>
        <taxon>Collembola</taxon>
        <taxon>Entomobryomorpha</taxon>
        <taxon>Entomobryoidea</taxon>
        <taxon>Orchesellidae</taxon>
        <taxon>Orchesellinae</taxon>
        <taxon>Orchesella</taxon>
    </lineage>
</organism>
<feature type="region of interest" description="Disordered" evidence="4">
    <location>
        <begin position="46"/>
        <end position="134"/>
    </location>
</feature>
<dbReference type="InterPro" id="IPR035914">
    <property type="entry name" value="Sperma_CUB_dom_sf"/>
</dbReference>
<feature type="region of interest" description="Disordered" evidence="4">
    <location>
        <begin position="788"/>
        <end position="858"/>
    </location>
</feature>
<keyword evidence="5" id="KW-0472">Membrane</keyword>
<keyword evidence="2" id="KW-1015">Disulfide bond</keyword>
<evidence type="ECO:0000256" key="1">
    <source>
        <dbReference type="ARBA" id="ARBA00022737"/>
    </source>
</evidence>
<proteinExistence type="predicted"/>
<comment type="caution">
    <text evidence="3">Lacks conserved residue(s) required for the propagation of feature annotation.</text>
</comment>
<dbReference type="SMART" id="SM00042">
    <property type="entry name" value="CUB"/>
    <property type="match status" value="5"/>
</dbReference>
<keyword evidence="5" id="KW-0812">Transmembrane</keyword>
<keyword evidence="1" id="KW-0677">Repeat</keyword>
<feature type="region of interest" description="Disordered" evidence="4">
    <location>
        <begin position="940"/>
        <end position="993"/>
    </location>
</feature>
<protein>
    <recommendedName>
        <fullName evidence="6">CUB domain-containing protein</fullName>
    </recommendedName>
</protein>
<dbReference type="SUPFAM" id="SSF49854">
    <property type="entry name" value="Spermadhesin, CUB domain"/>
    <property type="match status" value="5"/>
</dbReference>
<feature type="compositionally biased region" description="Low complexity" evidence="4">
    <location>
        <begin position="943"/>
        <end position="957"/>
    </location>
</feature>
<feature type="compositionally biased region" description="Low complexity" evidence="4">
    <location>
        <begin position="1065"/>
        <end position="1103"/>
    </location>
</feature>
<dbReference type="InterPro" id="IPR036055">
    <property type="entry name" value="LDL_receptor-like_sf"/>
</dbReference>
<evidence type="ECO:0000256" key="4">
    <source>
        <dbReference type="SAM" id="MobiDB-lite"/>
    </source>
</evidence>
<dbReference type="PROSITE" id="PS50068">
    <property type="entry name" value="LDLRA_2"/>
    <property type="match status" value="1"/>
</dbReference>
<feature type="transmembrane region" description="Helical" evidence="5">
    <location>
        <begin position="1912"/>
        <end position="1933"/>
    </location>
</feature>
<dbReference type="InterPro" id="IPR002172">
    <property type="entry name" value="LDrepeatLR_classA_rpt"/>
</dbReference>
<dbReference type="Gene3D" id="4.10.400.10">
    <property type="entry name" value="Low-density Lipoprotein Receptor"/>
    <property type="match status" value="1"/>
</dbReference>
<name>A0ABP1RW95_9HEXA</name>
<dbReference type="SMART" id="SM00192">
    <property type="entry name" value="LDLa"/>
    <property type="match status" value="1"/>
</dbReference>
<keyword evidence="5" id="KW-1133">Transmembrane helix</keyword>
<feature type="region of interest" description="Disordered" evidence="4">
    <location>
        <begin position="533"/>
        <end position="566"/>
    </location>
</feature>
<feature type="region of interest" description="Disordered" evidence="4">
    <location>
        <begin position="406"/>
        <end position="440"/>
    </location>
</feature>
<evidence type="ECO:0000256" key="5">
    <source>
        <dbReference type="SAM" id="Phobius"/>
    </source>
</evidence>
<feature type="domain" description="CUB" evidence="6">
    <location>
        <begin position="1300"/>
        <end position="1419"/>
    </location>
</feature>
<dbReference type="Gene3D" id="2.60.120.290">
    <property type="entry name" value="Spermadhesin, CUB domain"/>
    <property type="match status" value="5"/>
</dbReference>
<sequence>MQNGHGKMDERGKKFSSAFTCKTPTLYHLHTSPLSSFKLRRYNHNQGEETTTTSSDTSNNYHHKQPSKSKPLSLKMSPLSSSSTEEYHIHQAEDITGYTEEENNTSSSLGPFSPTIISCPTRTPTTNSTTTPKNCTTSNNAATIITTTSTTSTFQVNLPHSTRTQGLHHRSRIKGCFPNPLPNFEESPSAKQTGEERRGRRKRGSSTHSSSTPPNSTLCSPSSSRFLLTFLSSCHLVQVTSRLVVALAMTSLFLLLVHVMPGAYCSSSTMSMYSSSSSSSASSYSVATGGGTRRAYFNQSVHPLKAHKPSSSSSSGGGTGDLRNPAFWLNTKWPTMGASRTPNNEEASVVVVVDDEVENANNKLYSNQLAVATNPDYDNQNKIRNNNNNGENISAKNDLITAMFKSNKDNGKIGNSPAIASSNSKTRNNNNEDDFNGNNNRSNYFYDSFVESTASASSNSQNQSSFSSIANNHSNNHAKRNYSLNNKNNNDIINKIENTQLDKQQPENRGTTIYYELESDKNLMGDFDLENEEMRGEQRASTAKIGGGNTASHGNKGGSNNGTTKAERDTVVNVSSTGVRPTMAFTNSYYGRQQFRNEEGKGGKAYGQVVDLEEEESYGNHEDDNDEMMQGDQSHPFEDNNQGKGGAVNDEDDFGKEGKIWSREKSHINNRYGSIISNQNEHSDKVLEQLQHYHSHHHLSSGPTAKTTTTTTKLFKTPASTTSGGGSSHSSSSLAVSSLFYSAPSPSSSSSSSFSPASKVKSIKSSEHLLSPISASSSTVTIHYPNEKGSSISSSSSHSIIPKASSATLSNQNPSHPHHHPNHNNNISSKDSETHQNHHHHHYHLNNRLQQQHQPQPHQQLAVGFGANQVLNFGDDYGADDEQDEIVDEQGGGDDENDDNDDVVEDIDAALDAQDADNHQHQHQNHHDKSNAEKVENDLVGKSTQSSAPAAPSQSTSHLKQERGATRQTNKSVTKVLPARYDDDTSNFGSSSISHIRKNERGVLVGDKDGALMHLPPTAAAVQTFPSKKHDDDADNEEDILQGDDPSISGARFNHDNLVAPEYGTSSNSNSNTNTNPNKNASSNFSRSKVASSSSSAPASTSSNLGNGIGVKNSKQRNPLQIRRDLSRLIANAAGRNGQNGPGSSVVGADDEPLPNKCDRLFMSSDTRAPNGTFESPTMISEEGHLYQCIFMFVARPMERVEVVFTQFNVRGTPPECAHEWVDIWTETEGTDPTDLVTTPFSGRYCGKIPPRRRISLYGGIAIGFYSDKNSTDETIFRGTYGFITDSPYQIGTPVPRTLCSYTILGASKRRGDLISPTYPGVYPKNLSCSYKFIGIEGQRIRLEFRDFDVFYGGAHCPFDEVKVFDGMDPSAPLIGTYCGQQRNLVVFSSAHLMLVTFTTLDRSTEAQNRGFKGVWEFSESFVKLDFIEKNMGTHIRGTECDQRILSKGQSSGVVYSPNYPFPYVPKIVCRYFVYGLQDPQHLERVRLSFEKFDVITNINSEEDTTNQSEAKKCGDGFLKVYLKGQEVIQAYDKADYEFCGKDVPHDVVSDGPRLVLVFSSGEAVGSGFKARYNFETEYRVPGTAAPDGSCHFTYYSTSRLKGEFNSPRFPSNYPSMTNCTYMFFQQPNEQIRIVFDNFKMKSERFNLTDRGAYGDYCEEDWVEIYNVISDAEDRLVGRYCGSTAPGPIESLEKAQALKVILHTDTEGVSSGFKARYLYFTAKSIFGECGENITQAQSGVLTSPKWPQKYDGPQKGEGSATCNWYLSVRPGSRVMLHFQNFAIEGEPNVRGCPAAAVRIWVDPDGVPMELCGEVLTEDNSQYVSTRNIMRVTFITADKAVGAPGFRAVWTEVQEVPQSTGGCHHSYFRCEKSKFCIPSELKCDGTLNCGTIEGVGDKSDEDQCGLVGDFNTVIAIVVGVAISLFFIVLVCAWAQRRKRRRRRRLQLRRPPIHVCDNAGARFAAMDSV</sequence>
<dbReference type="EMBL" id="CAXLJM020000118">
    <property type="protein sequence ID" value="CAL8137475.1"/>
    <property type="molecule type" value="Genomic_DNA"/>
</dbReference>
<feature type="region of interest" description="Disordered" evidence="4">
    <location>
        <begin position="1026"/>
        <end position="1119"/>
    </location>
</feature>
<dbReference type="PANTHER" id="PTHR24251:SF37">
    <property type="entry name" value="CUB DOMAIN-CONTAINING PROTEIN"/>
    <property type="match status" value="1"/>
</dbReference>